<name>A0A9K3D3W1_9EUKA</name>
<dbReference type="Pfam" id="PF13602">
    <property type="entry name" value="ADH_zinc_N_2"/>
    <property type="match status" value="1"/>
</dbReference>
<sequence length="280" mass="29460">VVSASVNPIDNILRMGWLRQMIPLQFPYRMGNDVSGVVEEVGSEVTGFSKGDAVYARPNPMQSGTFADFVSVKAEDVAKKPPSITHGEAASIPLVGLTAYQALTEHAGLKAGQKVLIHAGTGGVGSAAIQIAKHLGAGEIATTCSGVNTDRVKALGADVAIDYRTQKFEDVVSEYDVVIDTIGGETRERSFGVLKKGGIVVSVTGDQDPEGHAAKAGVRFVIFFMHASGSQLETLGDMIETGTLKPTVDSTYPLGEVRAALEYSMTKHAQGKIVIEVAAE</sequence>
<dbReference type="EMBL" id="BDIP01003872">
    <property type="protein sequence ID" value="GIQ88217.1"/>
    <property type="molecule type" value="Genomic_DNA"/>
</dbReference>
<evidence type="ECO:0000313" key="3">
    <source>
        <dbReference type="Proteomes" id="UP000265618"/>
    </source>
</evidence>
<dbReference type="Gene3D" id="3.90.180.10">
    <property type="entry name" value="Medium-chain alcohol dehydrogenases, catalytic domain"/>
    <property type="match status" value="1"/>
</dbReference>
<accession>A0A9K3D3W1</accession>
<dbReference type="SUPFAM" id="SSF50129">
    <property type="entry name" value="GroES-like"/>
    <property type="match status" value="1"/>
</dbReference>
<dbReference type="Pfam" id="PF08240">
    <property type="entry name" value="ADH_N"/>
    <property type="match status" value="1"/>
</dbReference>
<feature type="domain" description="Enoyl reductase (ER)" evidence="1">
    <location>
        <begin position="4"/>
        <end position="275"/>
    </location>
</feature>
<protein>
    <submittedName>
        <fullName evidence="2">Alcohol dehydrogenase superfamily, zinc-type protein</fullName>
    </submittedName>
</protein>
<dbReference type="InterPro" id="IPR020843">
    <property type="entry name" value="ER"/>
</dbReference>
<dbReference type="GO" id="GO:0016491">
    <property type="term" value="F:oxidoreductase activity"/>
    <property type="evidence" value="ECO:0007669"/>
    <property type="project" value="InterPro"/>
</dbReference>
<dbReference type="Gene3D" id="3.40.50.720">
    <property type="entry name" value="NAD(P)-binding Rossmann-like Domain"/>
    <property type="match status" value="1"/>
</dbReference>
<dbReference type="AlphaFoldDB" id="A0A9K3D3W1"/>
<dbReference type="Proteomes" id="UP000265618">
    <property type="component" value="Unassembled WGS sequence"/>
</dbReference>
<dbReference type="InterPro" id="IPR036291">
    <property type="entry name" value="NAD(P)-bd_dom_sf"/>
</dbReference>
<dbReference type="PANTHER" id="PTHR11695:SF294">
    <property type="entry name" value="RETICULON-4-INTERACTING PROTEIN 1, MITOCHONDRIAL"/>
    <property type="match status" value="1"/>
</dbReference>
<feature type="non-terminal residue" evidence="2">
    <location>
        <position position="1"/>
    </location>
</feature>
<dbReference type="OrthoDB" id="9930022at2759"/>
<dbReference type="InterPro" id="IPR013154">
    <property type="entry name" value="ADH-like_N"/>
</dbReference>
<gene>
    <name evidence="2" type="ORF">KIPB_010420</name>
</gene>
<dbReference type="InterPro" id="IPR050700">
    <property type="entry name" value="YIM1/Zinc_Alcohol_DH_Fams"/>
</dbReference>
<reference evidence="2 3" key="1">
    <citation type="journal article" date="2018" name="PLoS ONE">
        <title>The draft genome of Kipferlia bialata reveals reductive genome evolution in fornicate parasites.</title>
        <authorList>
            <person name="Tanifuji G."/>
            <person name="Takabayashi S."/>
            <person name="Kume K."/>
            <person name="Takagi M."/>
            <person name="Nakayama T."/>
            <person name="Kamikawa R."/>
            <person name="Inagaki Y."/>
            <person name="Hashimoto T."/>
        </authorList>
    </citation>
    <scope>NUCLEOTIDE SEQUENCE [LARGE SCALE GENOMIC DNA]</scope>
    <source>
        <strain evidence="2">NY0173</strain>
    </source>
</reference>
<keyword evidence="3" id="KW-1185">Reference proteome</keyword>
<dbReference type="SUPFAM" id="SSF51735">
    <property type="entry name" value="NAD(P)-binding Rossmann-fold domains"/>
    <property type="match status" value="1"/>
</dbReference>
<dbReference type="SMART" id="SM00829">
    <property type="entry name" value="PKS_ER"/>
    <property type="match status" value="1"/>
</dbReference>
<organism evidence="2 3">
    <name type="scientific">Kipferlia bialata</name>
    <dbReference type="NCBI Taxonomy" id="797122"/>
    <lineage>
        <taxon>Eukaryota</taxon>
        <taxon>Metamonada</taxon>
        <taxon>Carpediemonas-like organisms</taxon>
        <taxon>Kipferlia</taxon>
    </lineage>
</organism>
<comment type="caution">
    <text evidence="2">The sequence shown here is derived from an EMBL/GenBank/DDBJ whole genome shotgun (WGS) entry which is preliminary data.</text>
</comment>
<dbReference type="CDD" id="cd05289">
    <property type="entry name" value="MDR_like_2"/>
    <property type="match status" value="1"/>
</dbReference>
<evidence type="ECO:0000313" key="2">
    <source>
        <dbReference type="EMBL" id="GIQ88217.1"/>
    </source>
</evidence>
<proteinExistence type="predicted"/>
<evidence type="ECO:0000259" key="1">
    <source>
        <dbReference type="SMART" id="SM00829"/>
    </source>
</evidence>
<dbReference type="InterPro" id="IPR011032">
    <property type="entry name" value="GroES-like_sf"/>
</dbReference>
<dbReference type="PANTHER" id="PTHR11695">
    <property type="entry name" value="ALCOHOL DEHYDROGENASE RELATED"/>
    <property type="match status" value="1"/>
</dbReference>